<feature type="compositionally biased region" description="Basic and acidic residues" evidence="12">
    <location>
        <begin position="944"/>
        <end position="959"/>
    </location>
</feature>
<dbReference type="CDD" id="cd01397">
    <property type="entry name" value="HAT_MBD"/>
    <property type="match status" value="1"/>
</dbReference>
<feature type="compositionally biased region" description="Basic residues" evidence="12">
    <location>
        <begin position="537"/>
        <end position="551"/>
    </location>
</feature>
<evidence type="ECO:0000313" key="16">
    <source>
        <dbReference type="Proteomes" id="UP000233556"/>
    </source>
</evidence>
<keyword evidence="11" id="KW-0539">Nucleus</keyword>
<feature type="compositionally biased region" description="Basic residues" evidence="12">
    <location>
        <begin position="563"/>
        <end position="574"/>
    </location>
</feature>
<evidence type="ECO:0000259" key="14">
    <source>
        <dbReference type="PROSITE" id="PS50982"/>
    </source>
</evidence>
<keyword evidence="10" id="KW-0804">Transcription</keyword>
<dbReference type="Pfam" id="PF01429">
    <property type="entry name" value="MBD"/>
    <property type="match status" value="1"/>
</dbReference>
<evidence type="ECO:0000256" key="7">
    <source>
        <dbReference type="ARBA" id="ARBA00023054"/>
    </source>
</evidence>
<evidence type="ECO:0000256" key="5">
    <source>
        <dbReference type="ARBA" id="ARBA00022833"/>
    </source>
</evidence>
<dbReference type="InterPro" id="IPR001739">
    <property type="entry name" value="Methyl_CpG_DNA-bd"/>
</dbReference>
<evidence type="ECO:0000256" key="4">
    <source>
        <dbReference type="ARBA" id="ARBA00022771"/>
    </source>
</evidence>
<evidence type="ECO:0000256" key="1">
    <source>
        <dbReference type="ARBA" id="ARBA00004123"/>
    </source>
</evidence>
<dbReference type="PANTHER" id="PTHR45915:SF5">
    <property type="entry name" value="BROMODOMAIN ADJACENT TO ZINC FINGER DOMAIN PROTEIN 2A"/>
    <property type="match status" value="1"/>
</dbReference>
<comment type="subcellular location">
    <subcellularLocation>
        <location evidence="1">Nucleus</location>
    </subcellularLocation>
</comment>
<keyword evidence="7" id="KW-0175">Coiled coil</keyword>
<reference evidence="16" key="1">
    <citation type="submission" date="2017-11" db="EMBL/GenBank/DDBJ databases">
        <authorList>
            <person name="Lima N.C."/>
            <person name="Parody-Merino A.M."/>
            <person name="Battley P.F."/>
            <person name="Fidler A.E."/>
            <person name="Prosdocimi F."/>
        </authorList>
    </citation>
    <scope>NUCLEOTIDE SEQUENCE [LARGE SCALE GENOMIC DNA]</scope>
</reference>
<dbReference type="SMART" id="SM00384">
    <property type="entry name" value="AT_hook"/>
    <property type="match status" value="4"/>
</dbReference>
<comment type="similarity">
    <text evidence="2">Belongs to the WAL family.</text>
</comment>
<feature type="region of interest" description="Disordered" evidence="12">
    <location>
        <begin position="177"/>
        <end position="218"/>
    </location>
</feature>
<proteinExistence type="inferred from homology"/>
<keyword evidence="3" id="KW-0479">Metal-binding</keyword>
<dbReference type="GO" id="GO:0003677">
    <property type="term" value="F:DNA binding"/>
    <property type="evidence" value="ECO:0007669"/>
    <property type="project" value="UniProtKB-KW"/>
</dbReference>
<reference evidence="16" key="2">
    <citation type="submission" date="2017-12" db="EMBL/GenBank/DDBJ databases">
        <title>Genome sequence of the Bar-tailed Godwit (Limosa lapponica baueri).</title>
        <authorList>
            <person name="Lima N.C.B."/>
            <person name="Parody-Merino A.M."/>
            <person name="Battley P.F."/>
            <person name="Fidler A.E."/>
            <person name="Prosdocimi F."/>
        </authorList>
    </citation>
    <scope>NUCLEOTIDE SEQUENCE [LARGE SCALE GENOMIC DNA]</scope>
</reference>
<keyword evidence="16" id="KW-1185">Reference proteome</keyword>
<dbReference type="PROSITE" id="PS50827">
    <property type="entry name" value="DDT"/>
    <property type="match status" value="1"/>
</dbReference>
<feature type="compositionally biased region" description="Basic and acidic residues" evidence="12">
    <location>
        <begin position="595"/>
        <end position="605"/>
    </location>
</feature>
<keyword evidence="9" id="KW-0238">DNA-binding</keyword>
<dbReference type="GO" id="GO:0005634">
    <property type="term" value="C:nucleus"/>
    <property type="evidence" value="ECO:0007669"/>
    <property type="project" value="UniProtKB-SubCell"/>
</dbReference>
<dbReference type="InterPro" id="IPR018501">
    <property type="entry name" value="DDT_dom"/>
</dbReference>
<feature type="region of interest" description="Disordered" evidence="12">
    <location>
        <begin position="536"/>
        <end position="605"/>
    </location>
</feature>
<dbReference type="PANTHER" id="PTHR45915">
    <property type="entry name" value="TRANSCRIPTION INTERMEDIARY FACTOR"/>
    <property type="match status" value="1"/>
</dbReference>
<feature type="compositionally biased region" description="Low complexity" evidence="12">
    <location>
        <begin position="1096"/>
        <end position="1116"/>
    </location>
</feature>
<keyword evidence="4" id="KW-0863">Zinc-finger</keyword>
<evidence type="ECO:0000259" key="13">
    <source>
        <dbReference type="PROSITE" id="PS50827"/>
    </source>
</evidence>
<feature type="region of interest" description="Disordered" evidence="12">
    <location>
        <begin position="1"/>
        <end position="79"/>
    </location>
</feature>
<feature type="domain" description="DDT" evidence="13">
    <location>
        <begin position="648"/>
        <end position="713"/>
    </location>
</feature>
<feature type="compositionally biased region" description="Basic and acidic residues" evidence="12">
    <location>
        <begin position="575"/>
        <end position="585"/>
    </location>
</feature>
<keyword evidence="6" id="KW-0805">Transcription regulation</keyword>
<feature type="domain" description="MBD" evidence="14">
    <location>
        <begin position="373"/>
        <end position="444"/>
    </location>
</feature>
<feature type="compositionally biased region" description="Acidic residues" evidence="12">
    <location>
        <begin position="1058"/>
        <end position="1068"/>
    </location>
</feature>
<evidence type="ECO:0000313" key="15">
    <source>
        <dbReference type="EMBL" id="PKU29778.1"/>
    </source>
</evidence>
<sequence length="1404" mass="154386">MAEMETNNHFNFTGLSSAPAASGPKPTPASGDSPFSHGSPLGFPPQGKSLNGGMNVNGFSTVSHPSTSGTFAPSSPPAGTPPLRSYDCLWDYTPYPPASGLKDGSPATPPLPTLGQFPLNGIAGGSRPASPGHGTNLRGAGQEFWGNGTPGPMGLNFDSQELYDSFHDQSFELMQNGPAGFYTASQPSPMLASGTQPFSLPPGPPEEPGTGQGDADAAAKEIPPAIAENGGGLVGSMELEEAQPDLKICSYNGSAPGAAPLGQEGPVLAPGAGSGCLGDASPIAPRLEDTHILSEDPLEPFESLSRDPGTGDLYTMDDSQLVSDPAPLEEPPDLPGLRCAASPPLHAAGPFSLLPDGPGSPPPLHGDVPRRRIATQEEVRFPLQHGWRREVRIKKGNHRWQGETWYYGPCGKRMKQFPEVIKYLSRNVVQDVRREHFSFSPRMPVGDFFEERDTPEGLQWVKLSPEEIPSRIQAITGKRGRPRNAEKAKPKEPPAAKRGRGRPPKVKMVDLLSKTDARLLKRLEAQEVLSDEDKLKMSKIKKKMRRKAKNKQKQEAKAPRAKEAKKKSKAKEKKGKPEKGKEKARPKEKKGKGPRKADKGLLAQRRLEERRRQQLILEEMKKPTEDMCLGDHQPLPAFSRIPGLILPSRAFSNCLTVVEFLQSYGKVLGFDPAKDVPSLCTLQEGLLGVGDSAGEVQDLLVRLLQAALYDPGLPPYCQSLKILGEKVSEISLNRDTVSEILRCFLMAYGAGEDLCDGLRTKPFQALPPEKKATILAFLVNELNSSALIINEIDKTLENMSNYRKNKWIIEGRLRRLKVALAKKTGRPESEITGLEDGRRRRSSRLTEETGLEMEEEEESRGRKSRREEEADTSASSVPELERQIEKLAKRQMFFRKKLLHSSQMLRAASLGQDRYRRRYWVLPHLGGIFVEGAEAAEPVPQEPPEEKASPHVSPVKEEPVEVPIPSRTNCSASRSRGRPRKSKEELSQHCGPRPPPVNGVLEEPVPLGQSQHDLSQSAFLSWLSQTQSSLLKDSVLTPDSSPGKGDTGLPPLETTSDPAEEEEEEEGAPEAAEKQGPWFNLLPRTPCDDRAPLATSSAEPSPRAPAQPRSQPRSQPCGDLPKGSARQLNGLPTDDAGAPLLASTPVHAGARAHGACPRSRGSLEKLQDLPGQPKRRGRPPTKFFKQIEQKYLTQLTEQPVPPEMQSGWWWLQDPEELEAVARALHPRGIREKALHKHLTKHKEFLREVCLRTTTDPIFHLRPEAAGAAVSQEALAQWSVMERAYETDLAVLQWVEELEQRVLMADLQIRGWTCPSPDSTREDLQYCEHKVEPLEDITVRSRRDGLPLCRERTNPLDLAVLRLAALEQNVERRYLKEPLWPLHEVVVEKAVLSGPEELSLGPTEM</sequence>
<feature type="compositionally biased region" description="Polar residues" evidence="12">
    <location>
        <begin position="183"/>
        <end position="198"/>
    </location>
</feature>
<evidence type="ECO:0000256" key="9">
    <source>
        <dbReference type="ARBA" id="ARBA00023125"/>
    </source>
</evidence>
<feature type="region of interest" description="Disordered" evidence="12">
    <location>
        <begin position="937"/>
        <end position="1012"/>
    </location>
</feature>
<feature type="compositionally biased region" description="Polar residues" evidence="12">
    <location>
        <begin position="48"/>
        <end position="73"/>
    </location>
</feature>
<evidence type="ECO:0000256" key="8">
    <source>
        <dbReference type="ARBA" id="ARBA00023117"/>
    </source>
</evidence>
<dbReference type="Pfam" id="PF15612">
    <property type="entry name" value="WHIM1"/>
    <property type="match status" value="1"/>
</dbReference>
<name>A0A2I0T7M3_LIMLA</name>
<organism evidence="15 16">
    <name type="scientific">Limosa lapponica baueri</name>
    <dbReference type="NCBI Taxonomy" id="1758121"/>
    <lineage>
        <taxon>Eukaryota</taxon>
        <taxon>Metazoa</taxon>
        <taxon>Chordata</taxon>
        <taxon>Craniata</taxon>
        <taxon>Vertebrata</taxon>
        <taxon>Euteleostomi</taxon>
        <taxon>Archelosauria</taxon>
        <taxon>Archosauria</taxon>
        <taxon>Dinosauria</taxon>
        <taxon>Saurischia</taxon>
        <taxon>Theropoda</taxon>
        <taxon>Coelurosauria</taxon>
        <taxon>Aves</taxon>
        <taxon>Neognathae</taxon>
        <taxon>Neoaves</taxon>
        <taxon>Charadriiformes</taxon>
        <taxon>Scolopacidae</taxon>
        <taxon>Limosa</taxon>
    </lineage>
</organism>
<dbReference type="Pfam" id="PF15613">
    <property type="entry name" value="WSD"/>
    <property type="match status" value="1"/>
</dbReference>
<dbReference type="InterPro" id="IPR028942">
    <property type="entry name" value="WHIM1_dom"/>
</dbReference>
<dbReference type="InterPro" id="IPR028941">
    <property type="entry name" value="WHIM2_dom"/>
</dbReference>
<evidence type="ECO:0000256" key="6">
    <source>
        <dbReference type="ARBA" id="ARBA00023015"/>
    </source>
</evidence>
<feature type="compositionally biased region" description="Basic and acidic residues" evidence="12">
    <location>
        <begin position="483"/>
        <end position="495"/>
    </location>
</feature>
<dbReference type="EMBL" id="KZ516248">
    <property type="protein sequence ID" value="PKU29778.1"/>
    <property type="molecule type" value="Genomic_DNA"/>
</dbReference>
<dbReference type="InterPro" id="IPR017956">
    <property type="entry name" value="AT_hook_DNA-bd_motif"/>
</dbReference>
<dbReference type="SMART" id="SM00571">
    <property type="entry name" value="DDT"/>
    <property type="match status" value="1"/>
</dbReference>
<keyword evidence="8" id="KW-0103">Bromodomain</keyword>
<evidence type="ECO:0000256" key="11">
    <source>
        <dbReference type="ARBA" id="ARBA00023242"/>
    </source>
</evidence>
<feature type="region of interest" description="Disordered" evidence="12">
    <location>
        <begin position="474"/>
        <end position="509"/>
    </location>
</feature>
<dbReference type="GO" id="GO:0033553">
    <property type="term" value="C:rDNA heterochromatin"/>
    <property type="evidence" value="ECO:0007669"/>
    <property type="project" value="TreeGrafter"/>
</dbReference>
<accession>A0A2I0T7M3</accession>
<dbReference type="GO" id="GO:0008270">
    <property type="term" value="F:zinc ion binding"/>
    <property type="evidence" value="ECO:0007669"/>
    <property type="project" value="UniProtKB-KW"/>
</dbReference>
<gene>
    <name evidence="15" type="ORF">llap_19918</name>
</gene>
<feature type="region of interest" description="Disordered" evidence="12">
    <location>
        <begin position="1033"/>
        <end position="1181"/>
    </location>
</feature>
<dbReference type="FunFam" id="3.30.890.10:FF:000002">
    <property type="entry name" value="Bromodomain adjacent to zinc finger domain protein 2B"/>
    <property type="match status" value="1"/>
</dbReference>
<feature type="compositionally biased region" description="Polar residues" evidence="12">
    <location>
        <begin position="1"/>
        <end position="16"/>
    </location>
</feature>
<dbReference type="SMART" id="SM00391">
    <property type="entry name" value="MBD"/>
    <property type="match status" value="1"/>
</dbReference>
<evidence type="ECO:0000256" key="3">
    <source>
        <dbReference type="ARBA" id="ARBA00022723"/>
    </source>
</evidence>
<dbReference type="SUPFAM" id="SSF54171">
    <property type="entry name" value="DNA-binding domain"/>
    <property type="match status" value="1"/>
</dbReference>
<dbReference type="PROSITE" id="PS50982">
    <property type="entry name" value="MBD"/>
    <property type="match status" value="1"/>
</dbReference>
<dbReference type="Pfam" id="PF02791">
    <property type="entry name" value="DDT"/>
    <property type="match status" value="1"/>
</dbReference>
<feature type="compositionally biased region" description="Basic and acidic residues" evidence="12">
    <location>
        <begin position="552"/>
        <end position="562"/>
    </location>
</feature>
<dbReference type="Gene3D" id="3.30.890.10">
    <property type="entry name" value="Methyl-cpg-binding Protein 2, Chain A"/>
    <property type="match status" value="1"/>
</dbReference>
<feature type="compositionally biased region" description="Basic and acidic residues" evidence="12">
    <location>
        <begin position="859"/>
        <end position="868"/>
    </location>
</feature>
<feature type="region of interest" description="Disordered" evidence="12">
    <location>
        <begin position="294"/>
        <end position="335"/>
    </location>
</feature>
<evidence type="ECO:0000256" key="2">
    <source>
        <dbReference type="ARBA" id="ARBA00007444"/>
    </source>
</evidence>
<evidence type="ECO:0000256" key="12">
    <source>
        <dbReference type="SAM" id="MobiDB-lite"/>
    </source>
</evidence>
<dbReference type="Proteomes" id="UP000233556">
    <property type="component" value="Unassembled WGS sequence"/>
</dbReference>
<dbReference type="OrthoDB" id="21449at2759"/>
<keyword evidence="5" id="KW-0862">Zinc</keyword>
<feature type="compositionally biased region" description="Acidic residues" evidence="12">
    <location>
        <begin position="849"/>
        <end position="858"/>
    </location>
</feature>
<protein>
    <submittedName>
        <fullName evidence="15">Bromodomain adjacent to zinc finger domain protein 2a</fullName>
    </submittedName>
</protein>
<dbReference type="InterPro" id="IPR016177">
    <property type="entry name" value="DNA-bd_dom_sf"/>
</dbReference>
<feature type="region of interest" description="Disordered" evidence="12">
    <location>
        <begin position="827"/>
        <end position="880"/>
    </location>
</feature>
<evidence type="ECO:0000256" key="10">
    <source>
        <dbReference type="ARBA" id="ARBA00023163"/>
    </source>
</evidence>